<evidence type="ECO:0000313" key="3">
    <source>
        <dbReference type="Proteomes" id="UP000610931"/>
    </source>
</evidence>
<evidence type="ECO:0000313" key="2">
    <source>
        <dbReference type="EMBL" id="MBJ6367813.1"/>
    </source>
</evidence>
<gene>
    <name evidence="2" type="ORF">JF259_06915</name>
</gene>
<name>A0A8J7LNE6_9FLAO</name>
<dbReference type="SUPFAM" id="SSF52266">
    <property type="entry name" value="SGNH hydrolase"/>
    <property type="match status" value="1"/>
</dbReference>
<sequence>MEKLIITLLITTFKIGIAQTYSDHYYKRKALFESLPDTKNEIIFLGNSITEGGKWKALFPNKNVINRGISGDVTDGILFRLKEVTSSSPSTIFLMIGTNDMARGKSIDYIMDGIKKIVYQIKAQSKDTKIYLQSILPINPNVGNKFSGHKNNHQKIIEANKQIKTLAKTYHLAYIDLHKSIRNGKKHLKPMYTYDGLHLSEEGYKKWKKVINKYVN</sequence>
<organism evidence="2 3">
    <name type="scientific">Snuella sedimenti</name>
    <dbReference type="NCBI Taxonomy" id="2798802"/>
    <lineage>
        <taxon>Bacteria</taxon>
        <taxon>Pseudomonadati</taxon>
        <taxon>Bacteroidota</taxon>
        <taxon>Flavobacteriia</taxon>
        <taxon>Flavobacteriales</taxon>
        <taxon>Flavobacteriaceae</taxon>
        <taxon>Snuella</taxon>
    </lineage>
</organism>
<dbReference type="Proteomes" id="UP000610931">
    <property type="component" value="Unassembled WGS sequence"/>
</dbReference>
<dbReference type="EMBL" id="JAELVQ010000006">
    <property type="protein sequence ID" value="MBJ6367813.1"/>
    <property type="molecule type" value="Genomic_DNA"/>
</dbReference>
<comment type="caution">
    <text evidence="2">The sequence shown here is derived from an EMBL/GenBank/DDBJ whole genome shotgun (WGS) entry which is preliminary data.</text>
</comment>
<dbReference type="AlphaFoldDB" id="A0A8J7LNE6"/>
<dbReference type="InterPro" id="IPR013830">
    <property type="entry name" value="SGNH_hydro"/>
</dbReference>
<feature type="domain" description="SGNH hydrolase-type esterase" evidence="1">
    <location>
        <begin position="44"/>
        <end position="205"/>
    </location>
</feature>
<dbReference type="PANTHER" id="PTHR30383:SF5">
    <property type="entry name" value="SGNH HYDROLASE-TYPE ESTERASE DOMAIN-CONTAINING PROTEIN"/>
    <property type="match status" value="1"/>
</dbReference>
<dbReference type="InterPro" id="IPR036514">
    <property type="entry name" value="SGNH_hydro_sf"/>
</dbReference>
<dbReference type="GO" id="GO:0004622">
    <property type="term" value="F:phosphatidylcholine lysophospholipase activity"/>
    <property type="evidence" value="ECO:0007669"/>
    <property type="project" value="TreeGrafter"/>
</dbReference>
<dbReference type="InterPro" id="IPR051532">
    <property type="entry name" value="Ester_Hydrolysis_Enzymes"/>
</dbReference>
<dbReference type="Pfam" id="PF13472">
    <property type="entry name" value="Lipase_GDSL_2"/>
    <property type="match status" value="1"/>
</dbReference>
<dbReference type="RefSeq" id="WP_199114581.1">
    <property type="nucleotide sequence ID" value="NZ_JAELVQ010000006.1"/>
</dbReference>
<accession>A0A8J7LNE6</accession>
<reference evidence="2" key="1">
    <citation type="submission" date="2020-12" db="EMBL/GenBank/DDBJ databases">
        <title>Snuella sp. nov., isolated from sediment in Incheon.</title>
        <authorList>
            <person name="Kim W."/>
        </authorList>
    </citation>
    <scope>NUCLEOTIDE SEQUENCE</scope>
    <source>
        <strain evidence="2">CAU 1569</strain>
    </source>
</reference>
<dbReference type="Gene3D" id="3.40.50.1110">
    <property type="entry name" value="SGNH hydrolase"/>
    <property type="match status" value="1"/>
</dbReference>
<evidence type="ECO:0000259" key="1">
    <source>
        <dbReference type="Pfam" id="PF13472"/>
    </source>
</evidence>
<keyword evidence="3" id="KW-1185">Reference proteome</keyword>
<proteinExistence type="predicted"/>
<dbReference type="PANTHER" id="PTHR30383">
    <property type="entry name" value="THIOESTERASE 1/PROTEASE 1/LYSOPHOSPHOLIPASE L1"/>
    <property type="match status" value="1"/>
</dbReference>
<protein>
    <submittedName>
        <fullName evidence="2">Sialate O-acetylesterase</fullName>
    </submittedName>
</protein>